<dbReference type="CDD" id="cd00093">
    <property type="entry name" value="HTH_XRE"/>
    <property type="match status" value="1"/>
</dbReference>
<name>A0A366EAU6_9BACI</name>
<reference evidence="3 4" key="1">
    <citation type="submission" date="2018-06" db="EMBL/GenBank/DDBJ databases">
        <title>Genomic Encyclopedia of Type Strains, Phase IV (KMG-IV): sequencing the most valuable type-strain genomes for metagenomic binning, comparative biology and taxonomic classification.</title>
        <authorList>
            <person name="Goeker M."/>
        </authorList>
    </citation>
    <scope>NUCLEOTIDE SEQUENCE [LARGE SCALE GENOMIC DNA]</scope>
    <source>
        <strain evidence="3 4">DSM 15140</strain>
    </source>
</reference>
<dbReference type="SUPFAM" id="SSF47413">
    <property type="entry name" value="lambda repressor-like DNA-binding domains"/>
    <property type="match status" value="1"/>
</dbReference>
<dbReference type="PANTHER" id="PTHR46558">
    <property type="entry name" value="TRACRIPTIONAL REGULATORY PROTEIN-RELATED-RELATED"/>
    <property type="match status" value="1"/>
</dbReference>
<accession>A0A366EAU6</accession>
<dbReference type="GO" id="GO:0003677">
    <property type="term" value="F:DNA binding"/>
    <property type="evidence" value="ECO:0007669"/>
    <property type="project" value="UniProtKB-KW"/>
</dbReference>
<keyword evidence="4" id="KW-1185">Reference proteome</keyword>
<evidence type="ECO:0000256" key="1">
    <source>
        <dbReference type="ARBA" id="ARBA00023125"/>
    </source>
</evidence>
<sequence>MGISENLKLLRDRYDLTQQELGEIAGVSDKAVSTWEKGEKTPRMGAIQKIADHFNIKKSQLIEDSGLDRVKEDKGQYTIAAHHDGEDWSEDELEEIKRFKEYLRSKRDNN</sequence>
<gene>
    <name evidence="3" type="ORF">DES48_104179</name>
</gene>
<organism evidence="3 4">
    <name type="scientific">Paraliobacillus ryukyuensis</name>
    <dbReference type="NCBI Taxonomy" id="200904"/>
    <lineage>
        <taxon>Bacteria</taxon>
        <taxon>Bacillati</taxon>
        <taxon>Bacillota</taxon>
        <taxon>Bacilli</taxon>
        <taxon>Bacillales</taxon>
        <taxon>Bacillaceae</taxon>
        <taxon>Paraliobacillus</taxon>
    </lineage>
</organism>
<dbReference type="AlphaFoldDB" id="A0A366EAU6"/>
<dbReference type="EMBL" id="QNRI01000004">
    <property type="protein sequence ID" value="RBO99503.1"/>
    <property type="molecule type" value="Genomic_DNA"/>
</dbReference>
<feature type="domain" description="HTH cro/C1-type" evidence="2">
    <location>
        <begin position="7"/>
        <end position="61"/>
    </location>
</feature>
<dbReference type="Proteomes" id="UP000252254">
    <property type="component" value="Unassembled WGS sequence"/>
</dbReference>
<dbReference type="InterPro" id="IPR010982">
    <property type="entry name" value="Lambda_DNA-bd_dom_sf"/>
</dbReference>
<dbReference type="Gene3D" id="1.10.260.40">
    <property type="entry name" value="lambda repressor-like DNA-binding domains"/>
    <property type="match status" value="1"/>
</dbReference>
<evidence type="ECO:0000259" key="2">
    <source>
        <dbReference type="PROSITE" id="PS50943"/>
    </source>
</evidence>
<dbReference type="SMART" id="SM00530">
    <property type="entry name" value="HTH_XRE"/>
    <property type="match status" value="1"/>
</dbReference>
<protein>
    <submittedName>
        <fullName evidence="3">DNA-binding XRE family transcriptional regulator</fullName>
    </submittedName>
</protein>
<proteinExistence type="predicted"/>
<dbReference type="InterPro" id="IPR001387">
    <property type="entry name" value="Cro/C1-type_HTH"/>
</dbReference>
<comment type="caution">
    <text evidence="3">The sequence shown here is derived from an EMBL/GenBank/DDBJ whole genome shotgun (WGS) entry which is preliminary data.</text>
</comment>
<dbReference type="Pfam" id="PF01381">
    <property type="entry name" value="HTH_3"/>
    <property type="match status" value="1"/>
</dbReference>
<dbReference type="PROSITE" id="PS50943">
    <property type="entry name" value="HTH_CROC1"/>
    <property type="match status" value="1"/>
</dbReference>
<dbReference type="PANTHER" id="PTHR46558:SF11">
    <property type="entry name" value="HTH-TYPE TRANSCRIPTIONAL REGULATOR XRE"/>
    <property type="match status" value="1"/>
</dbReference>
<evidence type="ECO:0000313" key="4">
    <source>
        <dbReference type="Proteomes" id="UP000252254"/>
    </source>
</evidence>
<dbReference type="RefSeq" id="WP_113868521.1">
    <property type="nucleotide sequence ID" value="NZ_BAABQN010000003.1"/>
</dbReference>
<evidence type="ECO:0000313" key="3">
    <source>
        <dbReference type="EMBL" id="RBO99503.1"/>
    </source>
</evidence>
<dbReference type="OrthoDB" id="194368at2"/>
<keyword evidence="1 3" id="KW-0238">DNA-binding</keyword>